<dbReference type="HAMAP" id="MF_00911">
    <property type="entry name" value="FtsQ_subfam"/>
    <property type="match status" value="1"/>
</dbReference>
<evidence type="ECO:0000256" key="8">
    <source>
        <dbReference type="ARBA" id="ARBA00023306"/>
    </source>
</evidence>
<keyword evidence="5 9" id="KW-0812">Transmembrane</keyword>
<dbReference type="OrthoDB" id="9790370at2"/>
<dbReference type="PANTHER" id="PTHR35851:SF1">
    <property type="entry name" value="CELL DIVISION PROTEIN FTSQ"/>
    <property type="match status" value="1"/>
</dbReference>
<dbReference type="GO" id="GO:0043093">
    <property type="term" value="P:FtsZ-dependent cytokinesis"/>
    <property type="evidence" value="ECO:0007669"/>
    <property type="project" value="UniProtKB-UniRule"/>
</dbReference>
<evidence type="ECO:0000256" key="4">
    <source>
        <dbReference type="ARBA" id="ARBA00022618"/>
    </source>
</evidence>
<keyword evidence="7 9" id="KW-0472">Membrane</keyword>
<comment type="similarity">
    <text evidence="9">Belongs to the FtsQ/DivIB family. FtsQ subfamily.</text>
</comment>
<evidence type="ECO:0000259" key="10">
    <source>
        <dbReference type="PROSITE" id="PS51779"/>
    </source>
</evidence>
<dbReference type="InterPro" id="IPR005548">
    <property type="entry name" value="Cell_div_FtsQ/DivIB_C"/>
</dbReference>
<evidence type="ECO:0000313" key="12">
    <source>
        <dbReference type="Proteomes" id="UP000199648"/>
    </source>
</evidence>
<dbReference type="InterPro" id="IPR034746">
    <property type="entry name" value="POTRA"/>
</dbReference>
<feature type="transmembrane region" description="Helical" evidence="9">
    <location>
        <begin position="23"/>
        <end position="43"/>
    </location>
</feature>
<dbReference type="InterPro" id="IPR026579">
    <property type="entry name" value="FtsQ"/>
</dbReference>
<evidence type="ECO:0000313" key="11">
    <source>
        <dbReference type="EMBL" id="SCZ50413.1"/>
    </source>
</evidence>
<keyword evidence="2 9" id="KW-1003">Cell membrane</keyword>
<dbReference type="STRING" id="415747.SAMN03097708_00412"/>
<evidence type="ECO:0000256" key="5">
    <source>
        <dbReference type="ARBA" id="ARBA00022692"/>
    </source>
</evidence>
<evidence type="ECO:0000256" key="3">
    <source>
        <dbReference type="ARBA" id="ARBA00022519"/>
    </source>
</evidence>
<comment type="subunit">
    <text evidence="9">Part of a complex composed of FtsB, FtsL and FtsQ.</text>
</comment>
<dbReference type="PANTHER" id="PTHR35851">
    <property type="entry name" value="CELL DIVISION PROTEIN FTSQ"/>
    <property type="match status" value="1"/>
</dbReference>
<keyword evidence="6 9" id="KW-1133">Transmembrane helix</keyword>
<dbReference type="Proteomes" id="UP000199648">
    <property type="component" value="Unassembled WGS sequence"/>
</dbReference>
<dbReference type="AlphaFoldDB" id="A0A1G5PLU1"/>
<dbReference type="Pfam" id="PF03799">
    <property type="entry name" value="FtsQ_DivIB_C"/>
    <property type="match status" value="1"/>
</dbReference>
<dbReference type="InterPro" id="IPR045335">
    <property type="entry name" value="FtsQ_C_sf"/>
</dbReference>
<dbReference type="GO" id="GO:0032153">
    <property type="term" value="C:cell division site"/>
    <property type="evidence" value="ECO:0007669"/>
    <property type="project" value="UniProtKB-UniRule"/>
</dbReference>
<gene>
    <name evidence="9" type="primary">ftsQ</name>
    <name evidence="11" type="ORF">SAMN03097708_00412</name>
</gene>
<evidence type="ECO:0000256" key="9">
    <source>
        <dbReference type="HAMAP-Rule" id="MF_00911"/>
    </source>
</evidence>
<feature type="domain" description="POTRA" evidence="10">
    <location>
        <begin position="49"/>
        <end position="118"/>
    </location>
</feature>
<keyword evidence="12" id="KW-1185">Reference proteome</keyword>
<keyword evidence="4 9" id="KW-0132">Cell division</keyword>
<organism evidence="11 12">
    <name type="scientific">Thiohalomonas denitrificans</name>
    <dbReference type="NCBI Taxonomy" id="415747"/>
    <lineage>
        <taxon>Bacteria</taxon>
        <taxon>Pseudomonadati</taxon>
        <taxon>Pseudomonadota</taxon>
        <taxon>Gammaproteobacteria</taxon>
        <taxon>Thiohalomonadales</taxon>
        <taxon>Thiohalomonadaceae</taxon>
        <taxon>Thiohalomonas</taxon>
    </lineage>
</organism>
<dbReference type="RefSeq" id="WP_092992077.1">
    <property type="nucleotide sequence ID" value="NZ_FMWD01000001.1"/>
</dbReference>
<dbReference type="Gene3D" id="3.40.50.11690">
    <property type="entry name" value="Cell division protein FtsQ/DivIB"/>
    <property type="match status" value="1"/>
</dbReference>
<dbReference type="GO" id="GO:0090529">
    <property type="term" value="P:cell septum assembly"/>
    <property type="evidence" value="ECO:0007669"/>
    <property type="project" value="InterPro"/>
</dbReference>
<dbReference type="Pfam" id="PF08478">
    <property type="entry name" value="POTRA_1"/>
    <property type="match status" value="1"/>
</dbReference>
<evidence type="ECO:0000256" key="1">
    <source>
        <dbReference type="ARBA" id="ARBA00004370"/>
    </source>
</evidence>
<sequence>MTKRQAARKNEQIQRNRRWLKRAGQSLALVAGIAVIATAGRWLTQPSTLPVGSVHIRGTFVHVDREELRQAVEPFVKAGFLGLDMNGIRRSVEELAWVRQASVRRSWPAALAVSIEEQRAAAVWAPGGLINERGERFVPGEQGLADGELPVLSGPEGSEGKVMARFRGMKGKLAALGASITHLEMDARRAWRMQLNSGLTLRLGRREIDDRLLRFVRTYDGAIAPHLETIEYVDLRYTNGFAVQWKKSA</sequence>
<dbReference type="Gene3D" id="3.10.20.310">
    <property type="entry name" value="membrane protein fhac"/>
    <property type="match status" value="1"/>
</dbReference>
<evidence type="ECO:0000256" key="6">
    <source>
        <dbReference type="ARBA" id="ARBA00022989"/>
    </source>
</evidence>
<evidence type="ECO:0000256" key="7">
    <source>
        <dbReference type="ARBA" id="ARBA00023136"/>
    </source>
</evidence>
<evidence type="ECO:0000256" key="2">
    <source>
        <dbReference type="ARBA" id="ARBA00022475"/>
    </source>
</evidence>
<dbReference type="EMBL" id="FMWD01000001">
    <property type="protein sequence ID" value="SCZ50413.1"/>
    <property type="molecule type" value="Genomic_DNA"/>
</dbReference>
<protein>
    <recommendedName>
        <fullName evidence="9">Cell division protein FtsQ</fullName>
    </recommendedName>
</protein>
<keyword evidence="8 9" id="KW-0131">Cell cycle</keyword>
<name>A0A1G5PLU1_9GAMM</name>
<proteinExistence type="inferred from homology"/>
<comment type="subcellular location">
    <subcellularLocation>
        <location evidence="9">Cell inner membrane</location>
        <topology evidence="9">Single-pass type II membrane protein</topology>
    </subcellularLocation>
    <subcellularLocation>
        <location evidence="1">Membrane</location>
    </subcellularLocation>
    <text evidence="9">Localizes to the division septum.</text>
</comment>
<keyword evidence="3 9" id="KW-0997">Cell inner membrane</keyword>
<comment type="function">
    <text evidence="9">Essential cell division protein. May link together the upstream cell division proteins, which are predominantly cytoplasmic, with the downstream cell division proteins, which are predominantly periplasmic. May control correct divisome assembly.</text>
</comment>
<reference evidence="11 12" key="1">
    <citation type="submission" date="2016-10" db="EMBL/GenBank/DDBJ databases">
        <authorList>
            <person name="de Groot N.N."/>
        </authorList>
    </citation>
    <scope>NUCLEOTIDE SEQUENCE [LARGE SCALE GENOMIC DNA]</scope>
    <source>
        <strain evidence="11 12">HLD2</strain>
    </source>
</reference>
<dbReference type="GO" id="GO:0005886">
    <property type="term" value="C:plasma membrane"/>
    <property type="evidence" value="ECO:0007669"/>
    <property type="project" value="UniProtKB-SubCell"/>
</dbReference>
<dbReference type="PROSITE" id="PS51779">
    <property type="entry name" value="POTRA"/>
    <property type="match status" value="1"/>
</dbReference>
<accession>A0A1G5PLU1</accession>
<dbReference type="InterPro" id="IPR013685">
    <property type="entry name" value="POTRA_FtsQ_type"/>
</dbReference>